<dbReference type="Gene3D" id="2.60.40.790">
    <property type="match status" value="1"/>
</dbReference>
<feature type="compositionally biased region" description="Basic and acidic residues" evidence="7">
    <location>
        <begin position="167"/>
        <end position="190"/>
    </location>
</feature>
<dbReference type="CDD" id="cd06492">
    <property type="entry name" value="p23_mNUDC_like"/>
    <property type="match status" value="1"/>
</dbReference>
<organism evidence="9 10">
    <name type="scientific">Mesocestoides corti</name>
    <name type="common">Flatworm</name>
    <dbReference type="NCBI Taxonomy" id="53468"/>
    <lineage>
        <taxon>Eukaryota</taxon>
        <taxon>Metazoa</taxon>
        <taxon>Spiralia</taxon>
        <taxon>Lophotrochozoa</taxon>
        <taxon>Platyhelminthes</taxon>
        <taxon>Cestoda</taxon>
        <taxon>Eucestoda</taxon>
        <taxon>Cyclophyllidea</taxon>
        <taxon>Mesocestoididae</taxon>
        <taxon>Mesocestoides</taxon>
    </lineage>
</organism>
<dbReference type="Proteomes" id="UP000267029">
    <property type="component" value="Unassembled WGS sequence"/>
</dbReference>
<dbReference type="InterPro" id="IPR008978">
    <property type="entry name" value="HSP20-like_chaperone"/>
</dbReference>
<name>A0A0R3U6H3_MESCO</name>
<dbReference type="InterPro" id="IPR007052">
    <property type="entry name" value="CS_dom"/>
</dbReference>
<dbReference type="PROSITE" id="PS51203">
    <property type="entry name" value="CS"/>
    <property type="match status" value="1"/>
</dbReference>
<dbReference type="PANTHER" id="PTHR12356:SF3">
    <property type="entry name" value="NUCLEAR MIGRATION PROTEIN NUDC"/>
    <property type="match status" value="1"/>
</dbReference>
<feature type="region of interest" description="Disordered" evidence="7">
    <location>
        <begin position="344"/>
        <end position="369"/>
    </location>
</feature>
<comment type="subcellular location">
    <subcellularLocation>
        <location evidence="1">Cytoplasm</location>
    </subcellularLocation>
</comment>
<dbReference type="Pfam" id="PF04969">
    <property type="entry name" value="CS"/>
    <property type="match status" value="1"/>
</dbReference>
<gene>
    <name evidence="9" type="ORF">MCOS_LOCUS2374</name>
</gene>
<dbReference type="Pfam" id="PF09341">
    <property type="entry name" value="Pcc1"/>
    <property type="match status" value="1"/>
</dbReference>
<sequence length="382" mass="43610">MTQHVLTVKIPFPNKPAADIAYCTLMVDDEPQRSTTIVNISVDGNILCAQFSADFSNEHKFDAISQLKKLRISVNHWLDSLSLICETMAEFGDPPADMPEPTRAITGNAPALERHKKEQIEMKSKEEREKRRRAERAEEALRKNAAAGDDIHKGVVIEEVKDDDEAEVKAAEDVKPNGEEGKKEKPDMKPVRVGPLAEGEEEDEEDKNKLKPNDGNGGDLARYRWTQTLQDVEIRVPTKLDRRIKSRDVVVDFKKKHIKIGLKGQEPILEGPLYNEIKTEESSWTLEDGLEIVINLEKINKMEWWSCIVQGEPEINTKRVQPENSKLSDLDGETRSMVEKMMYDQRQKQLGKPTSDEQKKQEMLKKFMDAHPEMDFSKCKFG</sequence>
<feature type="compositionally biased region" description="Basic and acidic residues" evidence="7">
    <location>
        <begin position="149"/>
        <end position="159"/>
    </location>
</feature>
<dbReference type="EMBL" id="UXSR01000380">
    <property type="protein sequence ID" value="VDD76371.1"/>
    <property type="molecule type" value="Genomic_DNA"/>
</dbReference>
<dbReference type="InterPro" id="IPR015419">
    <property type="entry name" value="CTAG/Pcc1"/>
</dbReference>
<dbReference type="InterPro" id="IPR037898">
    <property type="entry name" value="NudC_fam"/>
</dbReference>
<dbReference type="GO" id="GO:0051082">
    <property type="term" value="F:unfolded protein binding"/>
    <property type="evidence" value="ECO:0007669"/>
    <property type="project" value="TreeGrafter"/>
</dbReference>
<dbReference type="AlphaFoldDB" id="A0A0R3U6H3"/>
<dbReference type="SUPFAM" id="SSF49764">
    <property type="entry name" value="HSP20-like chaperones"/>
    <property type="match status" value="1"/>
</dbReference>
<dbReference type="Gene3D" id="3.30.310.50">
    <property type="entry name" value="Alpha-D-phosphohexomutase, C-terminal domain"/>
    <property type="match status" value="1"/>
</dbReference>
<protein>
    <recommendedName>
        <fullName evidence="4">Nuclear migration protein nudC</fullName>
    </recommendedName>
    <alternativeName>
        <fullName evidence="6">Nuclear distribution protein C homolog</fullName>
    </alternativeName>
</protein>
<feature type="compositionally biased region" description="Basic and acidic residues" evidence="7">
    <location>
        <begin position="354"/>
        <end position="369"/>
    </location>
</feature>
<dbReference type="GO" id="GO:0005737">
    <property type="term" value="C:cytoplasm"/>
    <property type="evidence" value="ECO:0007669"/>
    <property type="project" value="UniProtKB-SubCell"/>
</dbReference>
<dbReference type="OrthoDB" id="416217at2759"/>
<evidence type="ECO:0000256" key="1">
    <source>
        <dbReference type="ARBA" id="ARBA00004496"/>
    </source>
</evidence>
<keyword evidence="10" id="KW-1185">Reference proteome</keyword>
<dbReference type="GO" id="GO:0006457">
    <property type="term" value="P:protein folding"/>
    <property type="evidence" value="ECO:0007669"/>
    <property type="project" value="TreeGrafter"/>
</dbReference>
<evidence type="ECO:0000313" key="10">
    <source>
        <dbReference type="Proteomes" id="UP000267029"/>
    </source>
</evidence>
<keyword evidence="5" id="KW-0963">Cytoplasm</keyword>
<evidence type="ECO:0000256" key="2">
    <source>
        <dbReference type="ARBA" id="ARBA00007073"/>
    </source>
</evidence>
<accession>A0A0R3U6H3</accession>
<evidence type="ECO:0000256" key="5">
    <source>
        <dbReference type="ARBA" id="ARBA00022490"/>
    </source>
</evidence>
<evidence type="ECO:0000259" key="8">
    <source>
        <dbReference type="PROSITE" id="PS51203"/>
    </source>
</evidence>
<proteinExistence type="inferred from homology"/>
<dbReference type="PANTHER" id="PTHR12356">
    <property type="entry name" value="NUCLEAR MOVEMENT PROTEIN NUDC"/>
    <property type="match status" value="1"/>
</dbReference>
<dbReference type="FunFam" id="2.60.40.790:FF:000001">
    <property type="entry name" value="Nuclear migration protein nudC"/>
    <property type="match status" value="1"/>
</dbReference>
<evidence type="ECO:0000256" key="3">
    <source>
        <dbReference type="ARBA" id="ARBA00010513"/>
    </source>
</evidence>
<reference evidence="9 10" key="1">
    <citation type="submission" date="2018-10" db="EMBL/GenBank/DDBJ databases">
        <authorList>
            <consortium name="Pathogen Informatics"/>
        </authorList>
    </citation>
    <scope>NUCLEOTIDE SEQUENCE [LARGE SCALE GENOMIC DNA]</scope>
</reference>
<evidence type="ECO:0000256" key="6">
    <source>
        <dbReference type="ARBA" id="ARBA00030427"/>
    </source>
</evidence>
<feature type="domain" description="CS" evidence="8">
    <location>
        <begin position="218"/>
        <end position="309"/>
    </location>
</feature>
<dbReference type="STRING" id="53468.A0A0R3U6H3"/>
<evidence type="ECO:0000256" key="4">
    <source>
        <dbReference type="ARBA" id="ARBA00017641"/>
    </source>
</evidence>
<evidence type="ECO:0000256" key="7">
    <source>
        <dbReference type="SAM" id="MobiDB-lite"/>
    </source>
</evidence>
<comment type="similarity">
    <text evidence="2">Belongs to the CTAG/PCC1 family.</text>
</comment>
<feature type="compositionally biased region" description="Basic and acidic residues" evidence="7">
    <location>
        <begin position="112"/>
        <end position="129"/>
    </location>
</feature>
<evidence type="ECO:0000313" key="9">
    <source>
        <dbReference type="EMBL" id="VDD76371.1"/>
    </source>
</evidence>
<feature type="region of interest" description="Disordered" evidence="7">
    <location>
        <begin position="107"/>
        <end position="221"/>
    </location>
</feature>
<comment type="similarity">
    <text evidence="3">Belongs to the nudC family.</text>
</comment>